<dbReference type="Pfam" id="PF13749">
    <property type="entry name" value="HATPase_c_4"/>
    <property type="match status" value="1"/>
</dbReference>
<evidence type="ECO:0000259" key="1">
    <source>
        <dbReference type="Pfam" id="PF04326"/>
    </source>
</evidence>
<dbReference type="InterPro" id="IPR011991">
    <property type="entry name" value="ArsR-like_HTH"/>
</dbReference>
<dbReference type="Gene3D" id="3.30.565.60">
    <property type="match status" value="1"/>
</dbReference>
<dbReference type="InterPro" id="IPR038475">
    <property type="entry name" value="RecG_C_sf"/>
</dbReference>
<evidence type="ECO:0000313" key="3">
    <source>
        <dbReference type="Proteomes" id="UP001198495"/>
    </source>
</evidence>
<feature type="domain" description="Schlafen AlbA-2" evidence="1">
    <location>
        <begin position="10"/>
        <end position="129"/>
    </location>
</feature>
<accession>A0ABS8FLL2</accession>
<dbReference type="Gene3D" id="1.10.10.10">
    <property type="entry name" value="Winged helix-like DNA-binding domain superfamily/Winged helix DNA-binding domain"/>
    <property type="match status" value="1"/>
</dbReference>
<dbReference type="Proteomes" id="UP001198495">
    <property type="component" value="Unassembled WGS sequence"/>
</dbReference>
<dbReference type="SUPFAM" id="SSF46785">
    <property type="entry name" value="Winged helix' DNA-binding domain"/>
    <property type="match status" value="1"/>
</dbReference>
<protein>
    <submittedName>
        <fullName evidence="2">DNA binding domain-containing protein</fullName>
    </submittedName>
</protein>
<reference evidence="2 3" key="1">
    <citation type="submission" date="2021-10" db="EMBL/GenBank/DDBJ databases">
        <title>Anaerobic single-cell dispensing facilitates the cultivation of human gut bacteria.</title>
        <authorList>
            <person name="Afrizal A."/>
        </authorList>
    </citation>
    <scope>NUCLEOTIDE SEQUENCE [LARGE SCALE GENOMIC DNA]</scope>
    <source>
        <strain evidence="2 3">CLA-AA-H212</strain>
    </source>
</reference>
<proteinExistence type="predicted"/>
<keyword evidence="3" id="KW-1185">Reference proteome</keyword>
<dbReference type="Pfam" id="PF04326">
    <property type="entry name" value="SLFN_AlbA_2"/>
    <property type="match status" value="1"/>
</dbReference>
<dbReference type="PANTHER" id="PTHR30595:SF6">
    <property type="entry name" value="SCHLAFEN ALBA-2 DOMAIN-CONTAINING PROTEIN"/>
    <property type="match status" value="1"/>
</dbReference>
<comment type="caution">
    <text evidence="2">The sequence shown here is derived from an EMBL/GenBank/DDBJ whole genome shotgun (WGS) entry which is preliminary data.</text>
</comment>
<dbReference type="RefSeq" id="WP_227572942.1">
    <property type="nucleotide sequence ID" value="NZ_JAJEQT010000002.1"/>
</dbReference>
<gene>
    <name evidence="2" type="ORF">LKD28_03480</name>
</gene>
<dbReference type="EMBL" id="JAJEQT010000002">
    <property type="protein sequence ID" value="MCC2218095.1"/>
    <property type="molecule type" value="Genomic_DNA"/>
</dbReference>
<organism evidence="2 3">
    <name type="scientific">Coprococcus hominis</name>
    <name type="common">ex Arizal et al. 2022</name>
    <dbReference type="NCBI Taxonomy" id="2881262"/>
    <lineage>
        <taxon>Bacteria</taxon>
        <taxon>Bacillati</taxon>
        <taxon>Bacillota</taxon>
        <taxon>Clostridia</taxon>
        <taxon>Lachnospirales</taxon>
        <taxon>Lachnospiraceae</taxon>
        <taxon>Coprococcus</taxon>
    </lineage>
</organism>
<dbReference type="InterPro" id="IPR038461">
    <property type="entry name" value="Schlafen_AlbA_2_dom_sf"/>
</dbReference>
<dbReference type="PANTHER" id="PTHR30595">
    <property type="entry name" value="GLPR-RELATED TRANSCRIPTIONAL REPRESSOR"/>
    <property type="match status" value="1"/>
</dbReference>
<dbReference type="CDD" id="cd00090">
    <property type="entry name" value="HTH_ARSR"/>
    <property type="match status" value="1"/>
</dbReference>
<evidence type="ECO:0000313" key="2">
    <source>
        <dbReference type="EMBL" id="MCC2218095.1"/>
    </source>
</evidence>
<dbReference type="InterPro" id="IPR007421">
    <property type="entry name" value="Schlafen_AlbA_2_dom"/>
</dbReference>
<dbReference type="Gene3D" id="3.30.950.30">
    <property type="entry name" value="Schlafen, AAA domain"/>
    <property type="match status" value="1"/>
</dbReference>
<sequence length="487" mass="55063">MAEETLFSGESKNIEYKVAVPDKSEKYMKTVVAFANGRGGKIVFGIEDKTLEVVGMDEDSIYKTMDAITNAISDSCEPAIRPDVAMQTIKDKTVIVVEIFPGAERPYYIKSQGVFDGTYVRVAGTTRHVEDYMLRELMLEGKNRYFDSEICQNMDISDSEIEELCKSLKETAIRNTWQDSEKVKIKDVTRNILISWGVLKEEGGKVYPTNAYALLTGRMVGQPVIQCGVFKGTNRAHFVDRREFEGSIQEQMDAAYQYVLEKINMGMTIKGMYRQDVYELPTDSIRELIANAVAHRSYLEPGNIQVALYDDRLEITSPGMLLNNVTIEKMIEGYSRPRNPAIARAFAYMKIIEKWGTGIPRLFAACEEYGLPKPELIDFDGDFRVNMYRKRDANTETNTETNIETNTETNIETNTETNIETNTETNTENVGRIIRLMGEQPSITVKMIAQQLGLSVGGVRYHINKLKKDGVVEHIGSSKKGTWVIHD</sequence>
<dbReference type="Pfam" id="PF13412">
    <property type="entry name" value="HTH_24"/>
    <property type="match status" value="1"/>
</dbReference>
<dbReference type="InterPro" id="IPR036390">
    <property type="entry name" value="WH_DNA-bd_sf"/>
</dbReference>
<name>A0ABS8FLL2_9FIRM</name>
<dbReference type="InterPro" id="IPR036388">
    <property type="entry name" value="WH-like_DNA-bd_sf"/>
</dbReference>